<accession>X0ZZ62</accession>
<protein>
    <submittedName>
        <fullName evidence="1">Uncharacterized protein</fullName>
    </submittedName>
</protein>
<evidence type="ECO:0000313" key="1">
    <source>
        <dbReference type="EMBL" id="GAG75145.1"/>
    </source>
</evidence>
<dbReference type="AlphaFoldDB" id="X0ZZ62"/>
<gene>
    <name evidence="1" type="ORF">S01H4_30590</name>
</gene>
<reference evidence="1" key="1">
    <citation type="journal article" date="2014" name="Front. Microbiol.">
        <title>High frequency of phylogenetically diverse reductive dehalogenase-homologous genes in deep subseafloor sedimentary metagenomes.</title>
        <authorList>
            <person name="Kawai M."/>
            <person name="Futagami T."/>
            <person name="Toyoda A."/>
            <person name="Takaki Y."/>
            <person name="Nishi S."/>
            <person name="Hori S."/>
            <person name="Arai W."/>
            <person name="Tsubouchi T."/>
            <person name="Morono Y."/>
            <person name="Uchiyama I."/>
            <person name="Ito T."/>
            <person name="Fujiyama A."/>
            <person name="Inagaki F."/>
            <person name="Takami H."/>
        </authorList>
    </citation>
    <scope>NUCLEOTIDE SEQUENCE</scope>
    <source>
        <strain evidence="1">Expedition CK06-06</strain>
    </source>
</reference>
<feature type="non-terminal residue" evidence="1">
    <location>
        <position position="1"/>
    </location>
</feature>
<organism evidence="1">
    <name type="scientific">marine sediment metagenome</name>
    <dbReference type="NCBI Taxonomy" id="412755"/>
    <lineage>
        <taxon>unclassified sequences</taxon>
        <taxon>metagenomes</taxon>
        <taxon>ecological metagenomes</taxon>
    </lineage>
</organism>
<feature type="non-terminal residue" evidence="1">
    <location>
        <position position="307"/>
    </location>
</feature>
<proteinExistence type="predicted"/>
<comment type="caution">
    <text evidence="1">The sequence shown here is derived from an EMBL/GenBank/DDBJ whole genome shotgun (WGS) entry which is preliminary data.</text>
</comment>
<sequence>PSLLDFILLERVGNYSVTGLTFDKRIETLNALKEDIENEYRKQLGFIRQFNKNLKKVIKSFKIDFLQFINQNQSKGFFYIYDILSKIKISSNLIEQLLKKNPDITNGYLLENYLSKSSISLTIEENIILHNKNLKKILFRELIPKYFQSIKLFRTEIEKISLYYNVFDSCYNLKILDIKSIKLLVENETIVKNINISKEKNLKNSYKSTDIEMITNKTIESKIKKFISYKPILIKPIMINTITTSTFAKYFPFILLVDSPETRKNLEKLKSYFPRTLIGEFEDIITRKKLLYVQIFLLNIKKDFLMS</sequence>
<name>X0ZZ62_9ZZZZ</name>
<dbReference type="EMBL" id="BART01015805">
    <property type="protein sequence ID" value="GAG75145.1"/>
    <property type="molecule type" value="Genomic_DNA"/>
</dbReference>